<keyword evidence="15 20" id="KW-0539">Nucleus</keyword>
<name>A0A1L9U6F5_ASPBC</name>
<proteinExistence type="inferred from homology"/>
<keyword evidence="10 18" id="KW-0863">Zinc-finger</keyword>
<evidence type="ECO:0000259" key="24">
    <source>
        <dbReference type="PROSITE" id="PS51908"/>
    </source>
</evidence>
<feature type="domain" description="SAP" evidence="23">
    <location>
        <begin position="234"/>
        <end position="268"/>
    </location>
</feature>
<feature type="region of interest" description="Disordered" evidence="21">
    <location>
        <begin position="339"/>
        <end position="373"/>
    </location>
</feature>
<dbReference type="SMART" id="SM00734">
    <property type="entry name" value="ZnF_Rad18"/>
    <property type="match status" value="1"/>
</dbReference>
<feature type="domain" description="RING-type" evidence="22">
    <location>
        <begin position="30"/>
        <end position="68"/>
    </location>
</feature>
<evidence type="ECO:0000259" key="23">
    <source>
        <dbReference type="PROSITE" id="PS50800"/>
    </source>
</evidence>
<dbReference type="GO" id="GO:0003697">
    <property type="term" value="F:single-stranded DNA binding"/>
    <property type="evidence" value="ECO:0007669"/>
    <property type="project" value="UniProtKB-UniRule"/>
</dbReference>
<dbReference type="GO" id="GO:0006281">
    <property type="term" value="P:DNA repair"/>
    <property type="evidence" value="ECO:0007669"/>
    <property type="project" value="UniProtKB-KW"/>
</dbReference>
<keyword evidence="26" id="KW-1185">Reference proteome</keyword>
<reference evidence="26" key="1">
    <citation type="journal article" date="2017" name="Genome Biol.">
        <title>Comparative genomics reveals high biological diversity and specific adaptations in the industrially and medically important fungal genus Aspergillus.</title>
        <authorList>
            <person name="de Vries R.P."/>
            <person name="Riley R."/>
            <person name="Wiebenga A."/>
            <person name="Aguilar-Osorio G."/>
            <person name="Amillis S."/>
            <person name="Uchima C.A."/>
            <person name="Anderluh G."/>
            <person name="Asadollahi M."/>
            <person name="Askin M."/>
            <person name="Barry K."/>
            <person name="Battaglia E."/>
            <person name="Bayram O."/>
            <person name="Benocci T."/>
            <person name="Braus-Stromeyer S.A."/>
            <person name="Caldana C."/>
            <person name="Canovas D."/>
            <person name="Cerqueira G.C."/>
            <person name="Chen F."/>
            <person name="Chen W."/>
            <person name="Choi C."/>
            <person name="Clum A."/>
            <person name="Dos Santos R.A."/>
            <person name="Damasio A.R."/>
            <person name="Diallinas G."/>
            <person name="Emri T."/>
            <person name="Fekete E."/>
            <person name="Flipphi M."/>
            <person name="Freyberg S."/>
            <person name="Gallo A."/>
            <person name="Gournas C."/>
            <person name="Habgood R."/>
            <person name="Hainaut M."/>
            <person name="Harispe M.L."/>
            <person name="Henrissat B."/>
            <person name="Hilden K.S."/>
            <person name="Hope R."/>
            <person name="Hossain A."/>
            <person name="Karabika E."/>
            <person name="Karaffa L."/>
            <person name="Karanyi Z."/>
            <person name="Krasevec N."/>
            <person name="Kuo A."/>
            <person name="Kusch H."/>
            <person name="LaButti K."/>
            <person name="Lagendijk E.L."/>
            <person name="Lapidus A."/>
            <person name="Levasseur A."/>
            <person name="Lindquist E."/>
            <person name="Lipzen A."/>
            <person name="Logrieco A.F."/>
            <person name="MacCabe A."/>
            <person name="Maekelae M.R."/>
            <person name="Malavazi I."/>
            <person name="Melin P."/>
            <person name="Meyer V."/>
            <person name="Mielnichuk N."/>
            <person name="Miskei M."/>
            <person name="Molnar A.P."/>
            <person name="Mule G."/>
            <person name="Ngan C.Y."/>
            <person name="Orejas M."/>
            <person name="Orosz E."/>
            <person name="Ouedraogo J.P."/>
            <person name="Overkamp K.M."/>
            <person name="Park H.-S."/>
            <person name="Perrone G."/>
            <person name="Piumi F."/>
            <person name="Punt P.J."/>
            <person name="Ram A.F."/>
            <person name="Ramon A."/>
            <person name="Rauscher S."/>
            <person name="Record E."/>
            <person name="Riano-Pachon D.M."/>
            <person name="Robert V."/>
            <person name="Roehrig J."/>
            <person name="Ruller R."/>
            <person name="Salamov A."/>
            <person name="Salih N.S."/>
            <person name="Samson R.A."/>
            <person name="Sandor E."/>
            <person name="Sanguinetti M."/>
            <person name="Schuetze T."/>
            <person name="Sepcic K."/>
            <person name="Shelest E."/>
            <person name="Sherlock G."/>
            <person name="Sophianopoulou V."/>
            <person name="Squina F.M."/>
            <person name="Sun H."/>
            <person name="Susca A."/>
            <person name="Todd R.B."/>
            <person name="Tsang A."/>
            <person name="Unkles S.E."/>
            <person name="van de Wiele N."/>
            <person name="van Rossen-Uffink D."/>
            <person name="Oliveira J.V."/>
            <person name="Vesth T.C."/>
            <person name="Visser J."/>
            <person name="Yu J.-H."/>
            <person name="Zhou M."/>
            <person name="Andersen M.R."/>
            <person name="Archer D.B."/>
            <person name="Baker S.E."/>
            <person name="Benoit I."/>
            <person name="Brakhage A.A."/>
            <person name="Braus G.H."/>
            <person name="Fischer R."/>
            <person name="Frisvad J.C."/>
            <person name="Goldman G.H."/>
            <person name="Houbraken J."/>
            <person name="Oakley B."/>
            <person name="Pocsi I."/>
            <person name="Scazzocchio C."/>
            <person name="Seiboth B."/>
            <person name="vanKuyk P.A."/>
            <person name="Wortman J."/>
            <person name="Dyer P.S."/>
            <person name="Grigoriev I.V."/>
        </authorList>
    </citation>
    <scope>NUCLEOTIDE SEQUENCE [LARGE SCALE GENOMIC DNA]</scope>
    <source>
        <strain evidence="26">CBS 101740 / IMI 381727 / IBT 21946</strain>
    </source>
</reference>
<dbReference type="PROSITE" id="PS50089">
    <property type="entry name" value="ZF_RING_2"/>
    <property type="match status" value="1"/>
</dbReference>
<dbReference type="Proteomes" id="UP000184499">
    <property type="component" value="Unassembled WGS sequence"/>
</dbReference>
<dbReference type="GO" id="GO:0061630">
    <property type="term" value="F:ubiquitin protein ligase activity"/>
    <property type="evidence" value="ECO:0007669"/>
    <property type="project" value="UniProtKB-UniRule"/>
</dbReference>
<evidence type="ECO:0000313" key="26">
    <source>
        <dbReference type="Proteomes" id="UP000184499"/>
    </source>
</evidence>
<evidence type="ECO:0000256" key="9">
    <source>
        <dbReference type="ARBA" id="ARBA00022763"/>
    </source>
</evidence>
<dbReference type="OrthoDB" id="9049620at2759"/>
<feature type="domain" description="UBZ4-type" evidence="24">
    <location>
        <begin position="171"/>
        <end position="198"/>
    </location>
</feature>
<evidence type="ECO:0000256" key="1">
    <source>
        <dbReference type="ARBA" id="ARBA00000900"/>
    </source>
</evidence>
<dbReference type="SUPFAM" id="SSF57850">
    <property type="entry name" value="RING/U-box"/>
    <property type="match status" value="1"/>
</dbReference>
<evidence type="ECO:0000256" key="2">
    <source>
        <dbReference type="ARBA" id="ARBA00004123"/>
    </source>
</evidence>
<dbReference type="OMA" id="IPNTGPR"/>
<protein>
    <recommendedName>
        <fullName evidence="6 20">Postreplication repair E3 ubiquitin-protein ligase RAD18</fullName>
        <ecNumber evidence="5 20">2.3.2.27</ecNumber>
    </recommendedName>
    <alternativeName>
        <fullName evidence="20">RING-type E3 ubiquitin transferase RAD18</fullName>
    </alternativeName>
</protein>
<comment type="function">
    <text evidence="16 20">E3 RING-finger protein, member of the UBC2/RAD6 epistasis group. Associates to the E2 ubiquitin conjugating enzyme UBC2/RAD6 to form the UBC2-RAD18 ubiquitin ligase complex involved in postreplicative repair (PRR) of damaged DNA.</text>
</comment>
<dbReference type="InterPro" id="IPR017907">
    <property type="entry name" value="Znf_RING_CS"/>
</dbReference>
<feature type="compositionally biased region" description="Polar residues" evidence="21">
    <location>
        <begin position="343"/>
        <end position="369"/>
    </location>
</feature>
<keyword evidence="12 20" id="KW-0862">Zinc</keyword>
<evidence type="ECO:0000256" key="8">
    <source>
        <dbReference type="ARBA" id="ARBA00022723"/>
    </source>
</evidence>
<evidence type="ECO:0000256" key="3">
    <source>
        <dbReference type="ARBA" id="ARBA00004906"/>
    </source>
</evidence>
<feature type="region of interest" description="Disordered" evidence="21">
    <location>
        <begin position="100"/>
        <end position="150"/>
    </location>
</feature>
<dbReference type="GO" id="GO:0006301">
    <property type="term" value="P:DNA damage tolerance"/>
    <property type="evidence" value="ECO:0007669"/>
    <property type="project" value="InterPro"/>
</dbReference>
<evidence type="ECO:0000259" key="22">
    <source>
        <dbReference type="PROSITE" id="PS50089"/>
    </source>
</evidence>
<dbReference type="InterPro" id="IPR013083">
    <property type="entry name" value="Znf_RING/FYVE/PHD"/>
</dbReference>
<sequence>MDQTFDLPDSTDWLTTPLSLVAPLESALRCQVCKDFFDNPVITSCSHTFCSLCIRRCLSTEGKCPACRSSDQELKLRRNWAVQELVEAFQNARPSALDLARKAAARGSDAEEGESEGPASKKRKVEAVDGPAAEGVRTRSQTRGVGSQEDPVAIEVIEDSNDEEYVPEDGLVACPICNRRMKNEAVFRHLDTCTGEPAPPKQFNLGSLQPMSPASRISKDSLNKPPERLPIINYSLLKDNVLRKKLKDLGIPNTGPRPLLQRRHTEWMNLWNANCDSKTPKSKRELLRELDIWERTQGGQAQLSGDVTDTVMRKDFDAAAWSTSHDDDFKRLIANARKKSEAQARTTIPQESVGTNQPTDQPASQTMYQPPNAPVVEHTGAIHATEDAHTPERLIVEDKTVVVPEIQAQTHQGSVDRQMTNVQN</sequence>
<comment type="subunit">
    <text evidence="17 20">Interacts with E2 UBC2, forming a complex with ubiquitin ligase activity.</text>
</comment>
<keyword evidence="11 20" id="KW-0833">Ubl conjugation pathway</keyword>
<dbReference type="RefSeq" id="XP_067474451.1">
    <property type="nucleotide sequence ID" value="XM_067621425.1"/>
</dbReference>
<dbReference type="PROSITE" id="PS00518">
    <property type="entry name" value="ZF_RING_1"/>
    <property type="match status" value="1"/>
</dbReference>
<evidence type="ECO:0000256" key="21">
    <source>
        <dbReference type="SAM" id="MobiDB-lite"/>
    </source>
</evidence>
<evidence type="ECO:0000256" key="18">
    <source>
        <dbReference type="PROSITE-ProRule" id="PRU00175"/>
    </source>
</evidence>
<evidence type="ECO:0000256" key="17">
    <source>
        <dbReference type="ARBA" id="ARBA00066140"/>
    </source>
</evidence>
<dbReference type="EC" id="2.3.2.27" evidence="5 20"/>
<dbReference type="PANTHER" id="PTHR14134">
    <property type="entry name" value="E3 UBIQUITIN-PROTEIN LIGASE RAD18"/>
    <property type="match status" value="1"/>
</dbReference>
<gene>
    <name evidence="25" type="ORF">ASPBRDRAFT_200364</name>
</gene>
<dbReference type="Gene3D" id="3.30.40.10">
    <property type="entry name" value="Zinc/RING finger domain, C3HC4 (zinc finger)"/>
    <property type="match status" value="1"/>
</dbReference>
<dbReference type="InterPro" id="IPR006642">
    <property type="entry name" value="Rad18_UBZ4"/>
</dbReference>
<dbReference type="PROSITE" id="PS51908">
    <property type="entry name" value="ZF_UBZ4"/>
    <property type="match status" value="1"/>
</dbReference>
<dbReference type="GeneID" id="93573913"/>
<dbReference type="InterPro" id="IPR003034">
    <property type="entry name" value="SAP_dom"/>
</dbReference>
<keyword evidence="14 19" id="KW-0234">DNA repair</keyword>
<evidence type="ECO:0000256" key="7">
    <source>
        <dbReference type="ARBA" id="ARBA00022679"/>
    </source>
</evidence>
<dbReference type="InterPro" id="IPR004580">
    <property type="entry name" value="Rad18_fungi"/>
</dbReference>
<dbReference type="SMART" id="SM00513">
    <property type="entry name" value="SAP"/>
    <property type="match status" value="1"/>
</dbReference>
<dbReference type="UniPathway" id="UPA00143"/>
<keyword evidence="13 20" id="KW-0238">DNA-binding</keyword>
<keyword evidence="9 19" id="KW-0227">DNA damage</keyword>
<dbReference type="GO" id="GO:0008270">
    <property type="term" value="F:zinc ion binding"/>
    <property type="evidence" value="ECO:0007669"/>
    <property type="project" value="UniProtKB-KW"/>
</dbReference>
<dbReference type="GO" id="GO:0006513">
    <property type="term" value="P:protein monoubiquitination"/>
    <property type="evidence" value="ECO:0007669"/>
    <property type="project" value="InterPro"/>
</dbReference>
<evidence type="ECO:0000256" key="10">
    <source>
        <dbReference type="ARBA" id="ARBA00022771"/>
    </source>
</evidence>
<dbReference type="GO" id="GO:0005634">
    <property type="term" value="C:nucleus"/>
    <property type="evidence" value="ECO:0007669"/>
    <property type="project" value="UniProtKB-SubCell"/>
</dbReference>
<dbReference type="InterPro" id="IPR039577">
    <property type="entry name" value="Rad18"/>
</dbReference>
<dbReference type="InterPro" id="IPR001841">
    <property type="entry name" value="Znf_RING"/>
</dbReference>
<organism evidence="25 26">
    <name type="scientific">Aspergillus brasiliensis (strain CBS 101740 / IMI 381727 / IBT 21946)</name>
    <dbReference type="NCBI Taxonomy" id="767769"/>
    <lineage>
        <taxon>Eukaryota</taxon>
        <taxon>Fungi</taxon>
        <taxon>Dikarya</taxon>
        <taxon>Ascomycota</taxon>
        <taxon>Pezizomycotina</taxon>
        <taxon>Eurotiomycetes</taxon>
        <taxon>Eurotiomycetidae</taxon>
        <taxon>Eurotiales</taxon>
        <taxon>Aspergillaceae</taxon>
        <taxon>Aspergillus</taxon>
        <taxon>Aspergillus subgen. Circumdati</taxon>
    </lineage>
</organism>
<dbReference type="EMBL" id="KV878695">
    <property type="protein sequence ID" value="OJJ67202.1"/>
    <property type="molecule type" value="Genomic_DNA"/>
</dbReference>
<dbReference type="FunFam" id="3.30.40.10:FF:000172">
    <property type="entry name" value="E3 ubiquitin-protein ligase RAD18"/>
    <property type="match status" value="1"/>
</dbReference>
<dbReference type="NCBIfam" id="TIGR00599">
    <property type="entry name" value="rad18"/>
    <property type="match status" value="1"/>
</dbReference>
<dbReference type="PANTHER" id="PTHR14134:SF2">
    <property type="entry name" value="E3 UBIQUITIN-PROTEIN LIGASE RAD18"/>
    <property type="match status" value="1"/>
</dbReference>
<evidence type="ECO:0000256" key="4">
    <source>
        <dbReference type="ARBA" id="ARBA00009506"/>
    </source>
</evidence>
<keyword evidence="7 20" id="KW-0808">Transferase</keyword>
<comment type="catalytic activity">
    <reaction evidence="1 20">
        <text>S-ubiquitinyl-[E2 ubiquitin-conjugating enzyme]-L-cysteine + [acceptor protein]-L-lysine = [E2 ubiquitin-conjugating enzyme]-L-cysteine + N(6)-ubiquitinyl-[acceptor protein]-L-lysine.</text>
        <dbReference type="EC" id="2.3.2.27"/>
    </reaction>
</comment>
<comment type="pathway">
    <text evidence="3 20">Protein modification; protein ubiquitination.</text>
</comment>
<evidence type="ECO:0000256" key="5">
    <source>
        <dbReference type="ARBA" id="ARBA00012483"/>
    </source>
</evidence>
<dbReference type="Pfam" id="PF02037">
    <property type="entry name" value="SAP"/>
    <property type="match status" value="1"/>
</dbReference>
<keyword evidence="8 20" id="KW-0479">Metal-binding</keyword>
<dbReference type="STRING" id="767769.A0A1L9U6F5"/>
<comment type="subcellular location">
    <subcellularLocation>
        <location evidence="2 20">Nucleus</location>
    </subcellularLocation>
</comment>
<evidence type="ECO:0000313" key="25">
    <source>
        <dbReference type="EMBL" id="OJJ67202.1"/>
    </source>
</evidence>
<dbReference type="GO" id="GO:0097505">
    <property type="term" value="C:Rad6-Rad18 complex"/>
    <property type="evidence" value="ECO:0007669"/>
    <property type="project" value="TreeGrafter"/>
</dbReference>
<dbReference type="Pfam" id="PF13923">
    <property type="entry name" value="zf-C3HC4_2"/>
    <property type="match status" value="1"/>
</dbReference>
<dbReference type="AlphaFoldDB" id="A0A1L9U6F5"/>
<evidence type="ECO:0000256" key="13">
    <source>
        <dbReference type="ARBA" id="ARBA00023125"/>
    </source>
</evidence>
<dbReference type="VEuPathDB" id="FungiDB:ASPBRDRAFT_200364"/>
<evidence type="ECO:0000256" key="16">
    <source>
        <dbReference type="ARBA" id="ARBA00054102"/>
    </source>
</evidence>
<dbReference type="SMART" id="SM00184">
    <property type="entry name" value="RING"/>
    <property type="match status" value="1"/>
</dbReference>
<accession>A0A1L9U6F5</accession>
<evidence type="ECO:0000256" key="20">
    <source>
        <dbReference type="RuleBase" id="RU368093"/>
    </source>
</evidence>
<comment type="similarity">
    <text evidence="4 20">Belongs to the RAD18 family.</text>
</comment>
<evidence type="ECO:0000256" key="11">
    <source>
        <dbReference type="ARBA" id="ARBA00022786"/>
    </source>
</evidence>
<evidence type="ECO:0000256" key="14">
    <source>
        <dbReference type="ARBA" id="ARBA00023204"/>
    </source>
</evidence>
<evidence type="ECO:0000256" key="19">
    <source>
        <dbReference type="PROSITE-ProRule" id="PRU01256"/>
    </source>
</evidence>
<evidence type="ECO:0000256" key="15">
    <source>
        <dbReference type="ARBA" id="ARBA00023242"/>
    </source>
</evidence>
<evidence type="ECO:0000256" key="12">
    <source>
        <dbReference type="ARBA" id="ARBA00022833"/>
    </source>
</evidence>
<dbReference type="PROSITE" id="PS50800">
    <property type="entry name" value="SAP"/>
    <property type="match status" value="1"/>
</dbReference>
<evidence type="ECO:0000256" key="6">
    <source>
        <dbReference type="ARBA" id="ARBA00015551"/>
    </source>
</evidence>